<comment type="caution">
    <text evidence="1">The sequence shown here is derived from an EMBL/GenBank/DDBJ whole genome shotgun (WGS) entry which is preliminary data.</text>
</comment>
<evidence type="ECO:0000313" key="1">
    <source>
        <dbReference type="EMBL" id="GHC56119.1"/>
    </source>
</evidence>
<evidence type="ECO:0008006" key="3">
    <source>
        <dbReference type="Google" id="ProtNLM"/>
    </source>
</evidence>
<dbReference type="Gene3D" id="1.10.30.50">
    <property type="match status" value="1"/>
</dbReference>
<name>A0A918TR53_9BACT</name>
<keyword evidence="2" id="KW-1185">Reference proteome</keyword>
<protein>
    <recommendedName>
        <fullName evidence="3">HNH nuclease domain-containing protein</fullName>
    </recommendedName>
</protein>
<reference evidence="1" key="1">
    <citation type="journal article" date="2014" name="Int. J. Syst. Evol. Microbiol.">
        <title>Complete genome sequence of Corynebacterium casei LMG S-19264T (=DSM 44701T), isolated from a smear-ripened cheese.</title>
        <authorList>
            <consortium name="US DOE Joint Genome Institute (JGI-PGF)"/>
            <person name="Walter F."/>
            <person name="Albersmeier A."/>
            <person name="Kalinowski J."/>
            <person name="Ruckert C."/>
        </authorList>
    </citation>
    <scope>NUCLEOTIDE SEQUENCE</scope>
    <source>
        <strain evidence="1">KCTC 12988</strain>
    </source>
</reference>
<accession>A0A918TR53</accession>
<evidence type="ECO:0000313" key="2">
    <source>
        <dbReference type="Proteomes" id="UP000644507"/>
    </source>
</evidence>
<organism evidence="1 2">
    <name type="scientific">Roseibacillus persicicus</name>
    <dbReference type="NCBI Taxonomy" id="454148"/>
    <lineage>
        <taxon>Bacteria</taxon>
        <taxon>Pseudomonadati</taxon>
        <taxon>Verrucomicrobiota</taxon>
        <taxon>Verrucomicrobiia</taxon>
        <taxon>Verrucomicrobiales</taxon>
        <taxon>Verrucomicrobiaceae</taxon>
        <taxon>Roseibacillus</taxon>
    </lineage>
</organism>
<reference evidence="1" key="2">
    <citation type="submission" date="2020-09" db="EMBL/GenBank/DDBJ databases">
        <authorList>
            <person name="Sun Q."/>
            <person name="Kim S."/>
        </authorList>
    </citation>
    <scope>NUCLEOTIDE SEQUENCE</scope>
    <source>
        <strain evidence="1">KCTC 12988</strain>
    </source>
</reference>
<proteinExistence type="predicted"/>
<dbReference type="RefSeq" id="WP_189570184.1">
    <property type="nucleotide sequence ID" value="NZ_BMXI01000009.1"/>
</dbReference>
<gene>
    <name evidence="1" type="ORF">GCM10007100_23770</name>
</gene>
<dbReference type="Proteomes" id="UP000644507">
    <property type="component" value="Unassembled WGS sequence"/>
</dbReference>
<dbReference type="EMBL" id="BMXI01000009">
    <property type="protein sequence ID" value="GHC56119.1"/>
    <property type="molecule type" value="Genomic_DNA"/>
</dbReference>
<dbReference type="AlphaFoldDB" id="A0A918TR53"/>
<sequence>MLFTYTYVPHSLEGLQECIKHLVQEVWCKASGDFDIELLHPELKKIVLEIFHDDSVTKTKLFEPIKEIFDLFKTLDPEQKSQFQDWCETNNDIEALCKADPEKQPVTYSQITKLDSNLSRKLKAFFKMLYPDVLNLSAVRREFGSVSDHFQQFIETNDAERCPCCGIERLKNQYNKGKREAYDHFLPKAKYPFNTVNFHNLAPICHDCNSTYKGTKDPLKRRNSRQYRKSFYIYATNHPDLECSLTLRSNKISCLKPSEIDLNFSASGYETEIEAWDDTFNIRERYKAICCGKNDGKYWLQQVFDESQKCDASPKEIAKKVHENAKKYPEAEANFLKSPFLKACEEAGLFRPNSTTNPT</sequence>